<evidence type="ECO:0000313" key="1">
    <source>
        <dbReference type="EMBL" id="MDQ8833921.1"/>
    </source>
</evidence>
<sequence length="65" mass="7929">YKNRKRTKWAKHTRTVIFFTRILARVRLNQDTKSVKIRTKIRNQTQYPRYKCDLASHSLLRLVLV</sequence>
<gene>
    <name evidence="1" type="ORF">RFF62_09100</name>
</gene>
<evidence type="ECO:0008006" key="3">
    <source>
        <dbReference type="Google" id="ProtNLM"/>
    </source>
</evidence>
<protein>
    <recommendedName>
        <fullName evidence="3">IS5/IS1182 family transposase</fullName>
    </recommendedName>
</protein>
<reference evidence="1 2" key="1">
    <citation type="submission" date="2023-08" db="EMBL/GenBank/DDBJ databases">
        <title>Streptococcus ruminantium-associated sheep mastitis outbreak detected in Italy is distinct from bovine isolates.</title>
        <authorList>
            <person name="Rosa M.N."/>
            <person name="Vezina B."/>
            <person name="Tola S."/>
        </authorList>
    </citation>
    <scope>NUCLEOTIDE SEQUENCE [LARGE SCALE GENOMIC DNA]</scope>
    <source>
        <strain evidence="1 2">OM6730</strain>
    </source>
</reference>
<organism evidence="1 2">
    <name type="scientific">Streptococcus ruminantium</name>
    <dbReference type="NCBI Taxonomy" id="1917441"/>
    <lineage>
        <taxon>Bacteria</taxon>
        <taxon>Bacillati</taxon>
        <taxon>Bacillota</taxon>
        <taxon>Bacilli</taxon>
        <taxon>Lactobacillales</taxon>
        <taxon>Streptococcaceae</taxon>
        <taxon>Streptococcus</taxon>
    </lineage>
</organism>
<proteinExistence type="predicted"/>
<name>A0ABU1B5Z2_9STRE</name>
<dbReference type="Proteomes" id="UP001228446">
    <property type="component" value="Unassembled WGS sequence"/>
</dbReference>
<keyword evidence="2" id="KW-1185">Reference proteome</keyword>
<evidence type="ECO:0000313" key="2">
    <source>
        <dbReference type="Proteomes" id="UP001228446"/>
    </source>
</evidence>
<accession>A0ABU1B5Z2</accession>
<comment type="caution">
    <text evidence="1">The sequence shown here is derived from an EMBL/GenBank/DDBJ whole genome shotgun (WGS) entry which is preliminary data.</text>
</comment>
<dbReference type="RefSeq" id="WP_308938687.1">
    <property type="nucleotide sequence ID" value="NZ_JAVIBX010000043.1"/>
</dbReference>
<dbReference type="EMBL" id="JAVIBX010000043">
    <property type="protein sequence ID" value="MDQ8833921.1"/>
    <property type="molecule type" value="Genomic_DNA"/>
</dbReference>
<feature type="non-terminal residue" evidence="1">
    <location>
        <position position="1"/>
    </location>
</feature>